<keyword evidence="4" id="KW-1185">Reference proteome</keyword>
<dbReference type="PANTHER" id="PTHR35024:SF4">
    <property type="entry name" value="POLYMER-FORMING CYTOSKELETAL PROTEIN"/>
    <property type="match status" value="1"/>
</dbReference>
<dbReference type="InterPro" id="IPR007607">
    <property type="entry name" value="BacA/B"/>
</dbReference>
<sequence length="171" mass="17540">MFKDLKRSAGTDTLIGQGTRVEGKMVCEANLRIEGEYRGDIECAGSVIIGEAGIARSNITATDLIVAGRIIGDVAAKGRLTITSNGQLHGNVTAGSFILHDGGILNGHCRMEFPQETHTRPLAETESAASPIAPPVTPAAAGTAASSSKELSGSALSAAKEAAREKARQAG</sequence>
<dbReference type="EMBL" id="CP035492">
    <property type="protein sequence ID" value="QAY68149.1"/>
    <property type="molecule type" value="Genomic_DNA"/>
</dbReference>
<dbReference type="AlphaFoldDB" id="A0A4P6F1Y1"/>
<protein>
    <submittedName>
        <fullName evidence="3">Polymer-forming cytoskeletal protein</fullName>
    </submittedName>
</protein>
<evidence type="ECO:0000313" key="4">
    <source>
        <dbReference type="Proteomes" id="UP000293568"/>
    </source>
</evidence>
<feature type="region of interest" description="Disordered" evidence="2">
    <location>
        <begin position="117"/>
        <end position="171"/>
    </location>
</feature>
<dbReference type="Proteomes" id="UP000293568">
    <property type="component" value="Chromosome"/>
</dbReference>
<proteinExistence type="inferred from homology"/>
<gene>
    <name evidence="3" type="ORF">ET464_18990</name>
</gene>
<organism evidence="3 4">
    <name type="scientific">Paenibacillus protaetiae</name>
    <dbReference type="NCBI Taxonomy" id="2509456"/>
    <lineage>
        <taxon>Bacteria</taxon>
        <taxon>Bacillati</taxon>
        <taxon>Bacillota</taxon>
        <taxon>Bacilli</taxon>
        <taxon>Bacillales</taxon>
        <taxon>Paenibacillaceae</taxon>
        <taxon>Paenibacillus</taxon>
    </lineage>
</organism>
<dbReference type="OrthoDB" id="9789407at2"/>
<dbReference type="Pfam" id="PF04519">
    <property type="entry name" value="Bactofilin"/>
    <property type="match status" value="1"/>
</dbReference>
<comment type="similarity">
    <text evidence="1">Belongs to the bactofilin family.</text>
</comment>
<feature type="compositionally biased region" description="Low complexity" evidence="2">
    <location>
        <begin position="138"/>
        <end position="160"/>
    </location>
</feature>
<dbReference type="KEGG" id="pprt:ET464_18990"/>
<dbReference type="RefSeq" id="WP_129443645.1">
    <property type="nucleotide sequence ID" value="NZ_CP035492.1"/>
</dbReference>
<evidence type="ECO:0000256" key="2">
    <source>
        <dbReference type="SAM" id="MobiDB-lite"/>
    </source>
</evidence>
<dbReference type="PANTHER" id="PTHR35024">
    <property type="entry name" value="HYPOTHETICAL CYTOSOLIC PROTEIN"/>
    <property type="match status" value="1"/>
</dbReference>
<reference evidence="3 4" key="1">
    <citation type="submission" date="2019-01" db="EMBL/GenBank/DDBJ databases">
        <title>Genome sequencing of strain FW100M-2.</title>
        <authorList>
            <person name="Heo J."/>
            <person name="Kim S.-J."/>
            <person name="Kim J.-S."/>
            <person name="Hong S.-B."/>
            <person name="Kwon S.-W."/>
        </authorList>
    </citation>
    <scope>NUCLEOTIDE SEQUENCE [LARGE SCALE GENOMIC DNA]</scope>
    <source>
        <strain evidence="3 4">FW100M-2</strain>
    </source>
</reference>
<feature type="compositionally biased region" description="Basic and acidic residues" evidence="2">
    <location>
        <begin position="161"/>
        <end position="171"/>
    </location>
</feature>
<name>A0A4P6F1Y1_9BACL</name>
<evidence type="ECO:0000313" key="3">
    <source>
        <dbReference type="EMBL" id="QAY68149.1"/>
    </source>
</evidence>
<accession>A0A4P6F1Y1</accession>
<evidence type="ECO:0000256" key="1">
    <source>
        <dbReference type="ARBA" id="ARBA00044755"/>
    </source>
</evidence>